<feature type="compositionally biased region" description="Polar residues" evidence="1">
    <location>
        <begin position="21"/>
        <end position="31"/>
    </location>
</feature>
<dbReference type="EMBL" id="ML119761">
    <property type="protein sequence ID" value="RPA75550.1"/>
    <property type="molecule type" value="Genomic_DNA"/>
</dbReference>
<name>A0A3N4HUN9_ASCIM</name>
<evidence type="ECO:0000313" key="3">
    <source>
        <dbReference type="Proteomes" id="UP000275078"/>
    </source>
</evidence>
<evidence type="ECO:0000313" key="2">
    <source>
        <dbReference type="EMBL" id="RPA75550.1"/>
    </source>
</evidence>
<protein>
    <submittedName>
        <fullName evidence="2">Uncharacterized protein</fullName>
    </submittedName>
</protein>
<sequence>MAQATHKCINDDSHFDGPLPGTSSKHNNSLSSPTVDLELGSLFNTEPHLPPPKFEAIPDSHASGIISIIVTLWPSLPPITSIRSRTTTSSTDPMLLRITTKRGTSYEYCDPDTDDGGRSGPFLRRVYRKGSTGPWIRGVFTPEMIEAQRKKNEETARAAEKLVEEQKKADVGRKPMLVYRLKWLEGDIELDQYVHAGFFWMRRGAPAVETEEQRGAFLRVFGEHMAGCEFVGKRCS</sequence>
<accession>A0A3N4HUN9</accession>
<gene>
    <name evidence="2" type="ORF">BJ508DRAFT_418042</name>
</gene>
<dbReference type="Proteomes" id="UP000275078">
    <property type="component" value="Unassembled WGS sequence"/>
</dbReference>
<keyword evidence="3" id="KW-1185">Reference proteome</keyword>
<feature type="region of interest" description="Disordered" evidence="1">
    <location>
        <begin position="1"/>
        <end position="31"/>
    </location>
</feature>
<evidence type="ECO:0000256" key="1">
    <source>
        <dbReference type="SAM" id="MobiDB-lite"/>
    </source>
</evidence>
<organism evidence="2 3">
    <name type="scientific">Ascobolus immersus RN42</name>
    <dbReference type="NCBI Taxonomy" id="1160509"/>
    <lineage>
        <taxon>Eukaryota</taxon>
        <taxon>Fungi</taxon>
        <taxon>Dikarya</taxon>
        <taxon>Ascomycota</taxon>
        <taxon>Pezizomycotina</taxon>
        <taxon>Pezizomycetes</taxon>
        <taxon>Pezizales</taxon>
        <taxon>Ascobolaceae</taxon>
        <taxon>Ascobolus</taxon>
    </lineage>
</organism>
<reference evidence="2 3" key="1">
    <citation type="journal article" date="2018" name="Nat. Ecol. Evol.">
        <title>Pezizomycetes genomes reveal the molecular basis of ectomycorrhizal truffle lifestyle.</title>
        <authorList>
            <person name="Murat C."/>
            <person name="Payen T."/>
            <person name="Noel B."/>
            <person name="Kuo A."/>
            <person name="Morin E."/>
            <person name="Chen J."/>
            <person name="Kohler A."/>
            <person name="Krizsan K."/>
            <person name="Balestrini R."/>
            <person name="Da Silva C."/>
            <person name="Montanini B."/>
            <person name="Hainaut M."/>
            <person name="Levati E."/>
            <person name="Barry K.W."/>
            <person name="Belfiori B."/>
            <person name="Cichocki N."/>
            <person name="Clum A."/>
            <person name="Dockter R.B."/>
            <person name="Fauchery L."/>
            <person name="Guy J."/>
            <person name="Iotti M."/>
            <person name="Le Tacon F."/>
            <person name="Lindquist E.A."/>
            <person name="Lipzen A."/>
            <person name="Malagnac F."/>
            <person name="Mello A."/>
            <person name="Molinier V."/>
            <person name="Miyauchi S."/>
            <person name="Poulain J."/>
            <person name="Riccioni C."/>
            <person name="Rubini A."/>
            <person name="Sitrit Y."/>
            <person name="Splivallo R."/>
            <person name="Traeger S."/>
            <person name="Wang M."/>
            <person name="Zifcakova L."/>
            <person name="Wipf D."/>
            <person name="Zambonelli A."/>
            <person name="Paolocci F."/>
            <person name="Nowrousian M."/>
            <person name="Ottonello S."/>
            <person name="Baldrian P."/>
            <person name="Spatafora J.W."/>
            <person name="Henrissat B."/>
            <person name="Nagy L.G."/>
            <person name="Aury J.M."/>
            <person name="Wincker P."/>
            <person name="Grigoriev I.V."/>
            <person name="Bonfante P."/>
            <person name="Martin F.M."/>
        </authorList>
    </citation>
    <scope>NUCLEOTIDE SEQUENCE [LARGE SCALE GENOMIC DNA]</scope>
    <source>
        <strain evidence="2 3">RN42</strain>
    </source>
</reference>
<proteinExistence type="predicted"/>
<dbReference type="AlphaFoldDB" id="A0A3N4HUN9"/>